<comment type="subcellular location">
    <subcellularLocation>
        <location evidence="1">Membrane</location>
        <topology evidence="1">Multi-pass membrane protein</topology>
    </subcellularLocation>
</comment>
<feature type="domain" description="EamA" evidence="7">
    <location>
        <begin position="153"/>
        <end position="290"/>
    </location>
</feature>
<proteinExistence type="inferred from homology"/>
<dbReference type="Proteomes" id="UP000027616">
    <property type="component" value="Chromosome I"/>
</dbReference>
<organism evidence="8 9">
    <name type="scientific">Mucinivorans hirudinis</name>
    <dbReference type="NCBI Taxonomy" id="1433126"/>
    <lineage>
        <taxon>Bacteria</taxon>
        <taxon>Pseudomonadati</taxon>
        <taxon>Bacteroidota</taxon>
        <taxon>Bacteroidia</taxon>
        <taxon>Bacteroidales</taxon>
        <taxon>Rikenellaceae</taxon>
        <taxon>Mucinivorans</taxon>
    </lineage>
</organism>
<keyword evidence="5 6" id="KW-0472">Membrane</keyword>
<feature type="transmembrane region" description="Helical" evidence="6">
    <location>
        <begin position="216"/>
        <end position="236"/>
    </location>
</feature>
<evidence type="ECO:0000313" key="9">
    <source>
        <dbReference type="Proteomes" id="UP000027616"/>
    </source>
</evidence>
<evidence type="ECO:0000256" key="3">
    <source>
        <dbReference type="ARBA" id="ARBA00022692"/>
    </source>
</evidence>
<dbReference type="PANTHER" id="PTHR32322:SF2">
    <property type="entry name" value="EAMA DOMAIN-CONTAINING PROTEIN"/>
    <property type="match status" value="1"/>
</dbReference>
<evidence type="ECO:0000256" key="2">
    <source>
        <dbReference type="ARBA" id="ARBA00007362"/>
    </source>
</evidence>
<evidence type="ECO:0000256" key="4">
    <source>
        <dbReference type="ARBA" id="ARBA00022989"/>
    </source>
</evidence>
<dbReference type="PANTHER" id="PTHR32322">
    <property type="entry name" value="INNER MEMBRANE TRANSPORTER"/>
    <property type="match status" value="1"/>
</dbReference>
<sequence>MSSRLKAHLYIITANLMFALNYSYSKSVIPDWMLPEGLCFARIVSAAFFFIGIAFATIRERVERKDILRLALASLLGIGGNQYIFLKGLNLTSPVDSAIIATVGPVLVLIISAFLRTDKITFLKSIGICVGGTGAMLVILYGGITNFGAGHLTGNLLVFLSCLTYAFYLIVVKDLMKKYHPLTVMAWIFGFSSLAVIPVMGGDFVVETKWSEIPPAIWGAIAFVVIGATWVSYFCVASSLRTLKPTTVSIYSYSQPVIASYVAILRGQDAFDWVKLAAAALVFAGVFLVTQSYRFEKKPK</sequence>
<evidence type="ECO:0000259" key="7">
    <source>
        <dbReference type="Pfam" id="PF00892"/>
    </source>
</evidence>
<comment type="similarity">
    <text evidence="2">Belongs to the EamA transporter family.</text>
</comment>
<evidence type="ECO:0000256" key="6">
    <source>
        <dbReference type="SAM" id="Phobius"/>
    </source>
</evidence>
<protein>
    <submittedName>
        <fullName evidence="8">Permease of the drug/metabolite transporter (DMT) superfamily</fullName>
    </submittedName>
</protein>
<dbReference type="GO" id="GO:0016020">
    <property type="term" value="C:membrane"/>
    <property type="evidence" value="ECO:0007669"/>
    <property type="project" value="UniProtKB-SubCell"/>
</dbReference>
<dbReference type="InterPro" id="IPR037185">
    <property type="entry name" value="EmrE-like"/>
</dbReference>
<feature type="transmembrane region" description="Helical" evidence="6">
    <location>
        <begin position="7"/>
        <end position="24"/>
    </location>
</feature>
<dbReference type="STRING" id="1433126.BN938_1655"/>
<gene>
    <name evidence="8" type="ORF">BN938_1655</name>
</gene>
<dbReference type="AlphaFoldDB" id="A0A060R8F3"/>
<dbReference type="EMBL" id="HG934468">
    <property type="protein sequence ID" value="CDN31735.1"/>
    <property type="molecule type" value="Genomic_DNA"/>
</dbReference>
<dbReference type="SUPFAM" id="SSF103481">
    <property type="entry name" value="Multidrug resistance efflux transporter EmrE"/>
    <property type="match status" value="2"/>
</dbReference>
<dbReference type="OrthoDB" id="9811486at2"/>
<feature type="transmembrane region" description="Helical" evidence="6">
    <location>
        <begin position="184"/>
        <end position="204"/>
    </location>
</feature>
<accession>A0A060R8F3</accession>
<feature type="transmembrane region" description="Helical" evidence="6">
    <location>
        <begin position="156"/>
        <end position="172"/>
    </location>
</feature>
<dbReference type="HOGENOM" id="CLU_033863_4_5_10"/>
<evidence type="ECO:0000256" key="5">
    <source>
        <dbReference type="ARBA" id="ARBA00023136"/>
    </source>
</evidence>
<feature type="domain" description="EamA" evidence="7">
    <location>
        <begin position="6"/>
        <end position="139"/>
    </location>
</feature>
<dbReference type="InterPro" id="IPR050638">
    <property type="entry name" value="AA-Vitamin_Transporters"/>
</dbReference>
<feature type="transmembrane region" description="Helical" evidence="6">
    <location>
        <begin position="67"/>
        <end position="86"/>
    </location>
</feature>
<feature type="transmembrane region" description="Helical" evidence="6">
    <location>
        <begin position="98"/>
        <end position="115"/>
    </location>
</feature>
<reference evidence="8 9" key="1">
    <citation type="journal article" date="2015" name="Genome Announc.">
        <title>Complete Genome Sequence of the Novel Leech Symbiont Mucinivorans hirudinis M3T.</title>
        <authorList>
            <person name="Nelson M.C."/>
            <person name="Bomar L."/>
            <person name="Graf J."/>
        </authorList>
    </citation>
    <scope>NUCLEOTIDE SEQUENCE [LARGE SCALE GENOMIC DNA]</scope>
    <source>
        <strain evidence="9">M3</strain>
    </source>
</reference>
<keyword evidence="4 6" id="KW-1133">Transmembrane helix</keyword>
<keyword evidence="9" id="KW-1185">Reference proteome</keyword>
<dbReference type="eggNOG" id="COG0697">
    <property type="taxonomic scope" value="Bacteria"/>
</dbReference>
<name>A0A060R8F3_9BACT</name>
<feature type="transmembrane region" description="Helical" evidence="6">
    <location>
        <begin position="122"/>
        <end position="144"/>
    </location>
</feature>
<dbReference type="KEGG" id="rbc:BN938_1655"/>
<feature type="transmembrane region" description="Helical" evidence="6">
    <location>
        <begin position="40"/>
        <end position="58"/>
    </location>
</feature>
<feature type="transmembrane region" description="Helical" evidence="6">
    <location>
        <begin position="273"/>
        <end position="290"/>
    </location>
</feature>
<evidence type="ECO:0000313" key="8">
    <source>
        <dbReference type="EMBL" id="CDN31735.1"/>
    </source>
</evidence>
<dbReference type="Pfam" id="PF00892">
    <property type="entry name" value="EamA"/>
    <property type="match status" value="2"/>
</dbReference>
<keyword evidence="3 6" id="KW-0812">Transmembrane</keyword>
<dbReference type="InterPro" id="IPR000620">
    <property type="entry name" value="EamA_dom"/>
</dbReference>
<evidence type="ECO:0000256" key="1">
    <source>
        <dbReference type="ARBA" id="ARBA00004141"/>
    </source>
</evidence>